<feature type="chain" id="PRO_5037971309" evidence="1">
    <location>
        <begin position="25"/>
        <end position="280"/>
    </location>
</feature>
<feature type="domain" description="DUF547" evidence="2">
    <location>
        <begin position="96"/>
        <end position="208"/>
    </location>
</feature>
<dbReference type="PANTHER" id="PTHR46361:SF3">
    <property type="entry name" value="ELECTRON CARRIER_ PROTEIN DISULFIDE OXIDOREDUCTASE"/>
    <property type="match status" value="1"/>
</dbReference>
<organism evidence="3 4">
    <name type="scientific">Tectimicrobiota bacterium</name>
    <dbReference type="NCBI Taxonomy" id="2528274"/>
    <lineage>
        <taxon>Bacteria</taxon>
        <taxon>Pseudomonadati</taxon>
        <taxon>Nitrospinota/Tectimicrobiota group</taxon>
        <taxon>Candidatus Tectimicrobiota</taxon>
    </lineage>
</organism>
<dbReference type="PANTHER" id="PTHR46361">
    <property type="entry name" value="ELECTRON CARRIER/ PROTEIN DISULFIDE OXIDOREDUCTASE"/>
    <property type="match status" value="1"/>
</dbReference>
<proteinExistence type="predicted"/>
<evidence type="ECO:0000259" key="2">
    <source>
        <dbReference type="Pfam" id="PF04784"/>
    </source>
</evidence>
<dbReference type="Pfam" id="PF04784">
    <property type="entry name" value="DUF547"/>
    <property type="match status" value="1"/>
</dbReference>
<accession>A0A937W3D2</accession>
<sequence>MRRRFLPMIVVSVMAVGLASDLSAAPQAELWTRWQQHNAQNPTTIDFTFWQTFLERYLDSQHPSGVHRLRYGQVSPEDRQRLQHYLAIQQQVTISAYSPREQLAYWINLYNAATVSLILEHFPVASIRDIRLSGLFRVGPWQAKLLTIEGEPVSLDDIEHRIIRPIWRDNRVHYALNCASLGCPNLAPVVYTSTNLEALLDQGARAYINHPRGVFCQDTTCTVSSIYVWFQEDFGGTFAGVVQHLLPYANDTLATQLRAYRGQWKHRYDWRLNAPEVPGP</sequence>
<dbReference type="Proteomes" id="UP000712673">
    <property type="component" value="Unassembled WGS sequence"/>
</dbReference>
<feature type="signal peptide" evidence="1">
    <location>
        <begin position="1"/>
        <end position="24"/>
    </location>
</feature>
<evidence type="ECO:0000313" key="4">
    <source>
        <dbReference type="Proteomes" id="UP000712673"/>
    </source>
</evidence>
<dbReference type="EMBL" id="VGLS01000456">
    <property type="protein sequence ID" value="MBM3225005.1"/>
    <property type="molecule type" value="Genomic_DNA"/>
</dbReference>
<reference evidence="3" key="1">
    <citation type="submission" date="2019-03" db="EMBL/GenBank/DDBJ databases">
        <title>Lake Tanganyika Metagenome-Assembled Genomes (MAGs).</title>
        <authorList>
            <person name="Tran P."/>
        </authorList>
    </citation>
    <scope>NUCLEOTIDE SEQUENCE</scope>
    <source>
        <strain evidence="3">K_DeepCast_65m_m2_066</strain>
    </source>
</reference>
<keyword evidence="1" id="KW-0732">Signal</keyword>
<dbReference type="InterPro" id="IPR006869">
    <property type="entry name" value="DUF547"/>
</dbReference>
<evidence type="ECO:0000313" key="3">
    <source>
        <dbReference type="EMBL" id="MBM3225005.1"/>
    </source>
</evidence>
<name>A0A937W3D2_UNCTE</name>
<dbReference type="AlphaFoldDB" id="A0A937W3D2"/>
<gene>
    <name evidence="3" type="ORF">FJZ47_14540</name>
</gene>
<evidence type="ECO:0000256" key="1">
    <source>
        <dbReference type="SAM" id="SignalP"/>
    </source>
</evidence>
<comment type="caution">
    <text evidence="3">The sequence shown here is derived from an EMBL/GenBank/DDBJ whole genome shotgun (WGS) entry which is preliminary data.</text>
</comment>
<protein>
    <submittedName>
        <fullName evidence="3">DUF547 domain-containing protein</fullName>
    </submittedName>
</protein>